<dbReference type="AlphaFoldDB" id="A0A286DU66"/>
<gene>
    <name evidence="1" type="ORF">SAMN06297387_10516</name>
</gene>
<protein>
    <recommendedName>
        <fullName evidence="3">STAS domain-containing protein</fullName>
    </recommendedName>
</protein>
<keyword evidence="2" id="KW-1185">Reference proteome</keyword>
<sequence>MGAHPFQQCLALGLPGRVAAEGVEAVGGGQQVARLLQGGEPSGFTRRMAISRDPDLVVVDLSAAHVWDASVAALDAVETRYARRGKTVEIVGLNESSAPLHDRLSGELAGGH</sequence>
<evidence type="ECO:0008006" key="3">
    <source>
        <dbReference type="Google" id="ProtNLM"/>
    </source>
</evidence>
<reference evidence="1 2" key="1">
    <citation type="submission" date="2017-09" db="EMBL/GenBank/DDBJ databases">
        <authorList>
            <person name="Ehlers B."/>
            <person name="Leendertz F.H."/>
        </authorList>
    </citation>
    <scope>NUCLEOTIDE SEQUENCE [LARGE SCALE GENOMIC DNA]</scope>
    <source>
        <strain evidence="1 2">CGMCC 4.7095</strain>
    </source>
</reference>
<organism evidence="1 2">
    <name type="scientific">Streptomyces zhaozhouensis</name>
    <dbReference type="NCBI Taxonomy" id="1300267"/>
    <lineage>
        <taxon>Bacteria</taxon>
        <taxon>Bacillati</taxon>
        <taxon>Actinomycetota</taxon>
        <taxon>Actinomycetes</taxon>
        <taxon>Kitasatosporales</taxon>
        <taxon>Streptomycetaceae</taxon>
        <taxon>Streptomyces</taxon>
    </lineage>
</organism>
<dbReference type="InterPro" id="IPR036513">
    <property type="entry name" value="STAS_dom_sf"/>
</dbReference>
<accession>A0A286DU66</accession>
<dbReference type="EMBL" id="OCNE01000005">
    <property type="protein sequence ID" value="SOD62201.1"/>
    <property type="molecule type" value="Genomic_DNA"/>
</dbReference>
<name>A0A286DU66_9ACTN</name>
<proteinExistence type="predicted"/>
<evidence type="ECO:0000313" key="1">
    <source>
        <dbReference type="EMBL" id="SOD62201.1"/>
    </source>
</evidence>
<dbReference type="Proteomes" id="UP000219072">
    <property type="component" value="Unassembled WGS sequence"/>
</dbReference>
<evidence type="ECO:0000313" key="2">
    <source>
        <dbReference type="Proteomes" id="UP000219072"/>
    </source>
</evidence>
<dbReference type="SUPFAM" id="SSF52091">
    <property type="entry name" value="SpoIIaa-like"/>
    <property type="match status" value="1"/>
</dbReference>
<dbReference type="Gene3D" id="3.30.750.24">
    <property type="entry name" value="STAS domain"/>
    <property type="match status" value="1"/>
</dbReference>